<dbReference type="InterPro" id="IPR011251">
    <property type="entry name" value="Luciferase-like_dom"/>
</dbReference>
<evidence type="ECO:0000313" key="9">
    <source>
        <dbReference type="Proteomes" id="UP000461670"/>
    </source>
</evidence>
<feature type="domain" description="Luciferase-like" evidence="7">
    <location>
        <begin position="30"/>
        <end position="391"/>
    </location>
</feature>
<organism evidence="8 9">
    <name type="scientific">Paracidovorax wautersii</name>
    <dbReference type="NCBI Taxonomy" id="1177982"/>
    <lineage>
        <taxon>Bacteria</taxon>
        <taxon>Pseudomonadati</taxon>
        <taxon>Pseudomonadota</taxon>
        <taxon>Betaproteobacteria</taxon>
        <taxon>Burkholderiales</taxon>
        <taxon>Comamonadaceae</taxon>
        <taxon>Paracidovorax</taxon>
    </lineage>
</organism>
<feature type="binding site" evidence="6">
    <location>
        <position position="234"/>
    </location>
    <ligand>
        <name>FMN</name>
        <dbReference type="ChEBI" id="CHEBI:58210"/>
    </ligand>
</feature>
<evidence type="ECO:0000313" key="8">
    <source>
        <dbReference type="EMBL" id="KAF1021629.1"/>
    </source>
</evidence>
<dbReference type="AlphaFoldDB" id="A0A7V8FPE0"/>
<comment type="caution">
    <text evidence="8">The sequence shown here is derived from an EMBL/GenBank/DDBJ whole genome shotgun (WGS) entry which is preliminary data.</text>
</comment>
<reference evidence="9" key="1">
    <citation type="journal article" date="2020" name="MBio">
        <title>Horizontal gene transfer to a defensive symbiont with a reduced genome amongst a multipartite beetle microbiome.</title>
        <authorList>
            <person name="Waterworth S.C."/>
            <person name="Florez L.V."/>
            <person name="Rees E.R."/>
            <person name="Hertweck C."/>
            <person name="Kaltenpoth M."/>
            <person name="Kwan J.C."/>
        </authorList>
    </citation>
    <scope>NUCLEOTIDE SEQUENCE [LARGE SCALE GENOMIC DNA]</scope>
</reference>
<dbReference type="EMBL" id="WNDQ01000019">
    <property type="protein sequence ID" value="KAF1021629.1"/>
    <property type="molecule type" value="Genomic_DNA"/>
</dbReference>
<dbReference type="SUPFAM" id="SSF51679">
    <property type="entry name" value="Bacterial luciferase-like"/>
    <property type="match status" value="1"/>
</dbReference>
<dbReference type="GO" id="GO:0004497">
    <property type="term" value="F:monooxygenase activity"/>
    <property type="evidence" value="ECO:0007669"/>
    <property type="project" value="UniProtKB-KW"/>
</dbReference>
<protein>
    <submittedName>
        <fullName evidence="8">Dimethyl-sulfide monooxygenase</fullName>
    </submittedName>
</protein>
<keyword evidence="4 8" id="KW-0503">Monooxygenase</keyword>
<evidence type="ECO:0000256" key="4">
    <source>
        <dbReference type="ARBA" id="ARBA00023033"/>
    </source>
</evidence>
<feature type="binding site" evidence="6">
    <location>
        <position position="158"/>
    </location>
    <ligand>
        <name>FMN</name>
        <dbReference type="ChEBI" id="CHEBI:58210"/>
    </ligand>
</feature>
<feature type="binding site" evidence="6">
    <location>
        <position position="108"/>
    </location>
    <ligand>
        <name>FMN</name>
        <dbReference type="ChEBI" id="CHEBI:58210"/>
    </ligand>
</feature>
<dbReference type="InterPro" id="IPR051260">
    <property type="entry name" value="Diverse_substr_monoxygenases"/>
</dbReference>
<dbReference type="PIRSF" id="PIRSF000337">
    <property type="entry name" value="NTA_MOA"/>
    <property type="match status" value="1"/>
</dbReference>
<evidence type="ECO:0000256" key="6">
    <source>
        <dbReference type="PIRSR" id="PIRSR000337-1"/>
    </source>
</evidence>
<dbReference type="GO" id="GO:0016705">
    <property type="term" value="F:oxidoreductase activity, acting on paired donors, with incorporation or reduction of molecular oxygen"/>
    <property type="evidence" value="ECO:0007669"/>
    <property type="project" value="InterPro"/>
</dbReference>
<feature type="binding site" evidence="6">
    <location>
        <position position="162"/>
    </location>
    <ligand>
        <name>FMN</name>
        <dbReference type="ChEBI" id="CHEBI:58210"/>
    </ligand>
</feature>
<dbReference type="NCBIfam" id="TIGR03860">
    <property type="entry name" value="FMN_nitrolo"/>
    <property type="match status" value="1"/>
</dbReference>
<keyword evidence="1 6" id="KW-0285">Flavoprotein</keyword>
<evidence type="ECO:0000256" key="5">
    <source>
        <dbReference type="ARBA" id="ARBA00033748"/>
    </source>
</evidence>
<comment type="similarity">
    <text evidence="5">Belongs to the NtaA/SnaA/DszA monooxygenase family.</text>
</comment>
<sequence length="457" mass="49740">MNRPTRRELRLNTFQMAAPSHNWAGLWRHPRDNQVDYNRLTYWTEMARTAERGLLDGIFIADVFGIYDVYGGNADAALTAAAQAPQADPTLAISAMALVTEHIGFGVTASLTHDHPFAFARRFTTLDHLTGGRLGWNIVTGYLESGARGLGLQSLRGHDERYDAAEDYVTALYKLWEGSWEDGAAVRDKAAGVFAQASRVHPVVHDGPYYQVNGRALAEPSPQRTPVLYQAGTSARGRVFAGRHAEASFINGQTPAIAAKAVRALRESARAAGRDPHDVLALLGATVIVAPTTAQAHDLRDEYRRYIDAAGQLALVSGWTGIDLSKLAPDDVLPFAKSNAVQSTLENLTVNATQPTRVRDLLDFSPAGARAPVFVGSPVDVADQIEQWVAATDIDGFNLVRTVMPESLDAIVDLLVPELQSRGLFKTRYPEGTLREKLFPAGTARLPSRHPGAAFRR</sequence>
<dbReference type="Gene3D" id="3.20.20.30">
    <property type="entry name" value="Luciferase-like domain"/>
    <property type="match status" value="1"/>
</dbReference>
<name>A0A7V8FPE0_9BURK</name>
<keyword evidence="3" id="KW-0560">Oxidoreductase</keyword>
<gene>
    <name evidence="8" type="primary">dmoA_2</name>
    <name evidence="8" type="ORF">GAK30_01689</name>
</gene>
<dbReference type="PANTHER" id="PTHR30011:SF16">
    <property type="entry name" value="C2H2 FINGER DOMAIN TRANSCRIPTION FACTOR (EUROFUNG)-RELATED"/>
    <property type="match status" value="1"/>
</dbReference>
<dbReference type="InterPro" id="IPR016215">
    <property type="entry name" value="NTA_MOA"/>
</dbReference>
<dbReference type="InterPro" id="IPR036661">
    <property type="entry name" value="Luciferase-like_sf"/>
</dbReference>
<evidence type="ECO:0000259" key="7">
    <source>
        <dbReference type="Pfam" id="PF00296"/>
    </source>
</evidence>
<dbReference type="PANTHER" id="PTHR30011">
    <property type="entry name" value="ALKANESULFONATE MONOOXYGENASE-RELATED"/>
    <property type="match status" value="1"/>
</dbReference>
<evidence type="ECO:0000256" key="3">
    <source>
        <dbReference type="ARBA" id="ARBA00023002"/>
    </source>
</evidence>
<evidence type="ECO:0000256" key="2">
    <source>
        <dbReference type="ARBA" id="ARBA00022643"/>
    </source>
</evidence>
<evidence type="ECO:0000256" key="1">
    <source>
        <dbReference type="ARBA" id="ARBA00022630"/>
    </source>
</evidence>
<keyword evidence="2 6" id="KW-0288">FMN</keyword>
<proteinExistence type="inferred from homology"/>
<dbReference type="Proteomes" id="UP000461670">
    <property type="component" value="Unassembled WGS sequence"/>
</dbReference>
<feature type="binding site" evidence="6">
    <location>
        <position position="62"/>
    </location>
    <ligand>
        <name>FMN</name>
        <dbReference type="ChEBI" id="CHEBI:58210"/>
    </ligand>
</feature>
<dbReference type="Pfam" id="PF00296">
    <property type="entry name" value="Bac_luciferase"/>
    <property type="match status" value="1"/>
</dbReference>
<accession>A0A7V8FPE0</accession>